<dbReference type="RefSeq" id="WP_250083602.1">
    <property type="nucleotide sequence ID" value="NZ_JAMJPJ010000034.1"/>
</dbReference>
<dbReference type="Pfam" id="PF13643">
    <property type="entry name" value="DUF4145"/>
    <property type="match status" value="1"/>
</dbReference>
<accession>A0ABT0STV0</accession>
<keyword evidence="3" id="KW-1185">Reference proteome</keyword>
<sequence>MGKNRKIDKAISELVENGLPRGVQEALDAIRIIGNESVYPGEIDDDDINKNVGKMFDLLNFIVQDRITRFKEIEELYESLPEGKKQGVEQRDSRE</sequence>
<comment type="caution">
    <text evidence="2">The sequence shown here is derived from an EMBL/GenBank/DDBJ whole genome shotgun (WGS) entry which is preliminary data.</text>
</comment>
<dbReference type="InterPro" id="IPR025285">
    <property type="entry name" value="DUF4145"/>
</dbReference>
<dbReference type="Proteomes" id="UP001165308">
    <property type="component" value="Unassembled WGS sequence"/>
</dbReference>
<feature type="domain" description="DUF4145" evidence="1">
    <location>
        <begin position="3"/>
        <end position="50"/>
    </location>
</feature>
<reference evidence="2" key="1">
    <citation type="submission" date="2022-05" db="EMBL/GenBank/DDBJ databases">
        <title>Halomonas geminus sp. nov. and Halomonas llamarensis sp. nov. isolated from high-altitude salars of the Atacama Desert.</title>
        <authorList>
            <person name="Hintersatz C."/>
            <person name="Rojas L.A."/>
            <person name="Wei T.-S."/>
            <person name="Kutschke S."/>
            <person name="Lehmann F."/>
            <person name="Jain R."/>
            <person name="Pollmann K."/>
        </authorList>
    </citation>
    <scope>NUCLEOTIDE SEQUENCE</scope>
    <source>
        <strain evidence="2">ATCHA</strain>
    </source>
</reference>
<gene>
    <name evidence="2" type="ORF">M8006_15020</name>
</gene>
<evidence type="ECO:0000259" key="1">
    <source>
        <dbReference type="Pfam" id="PF13643"/>
    </source>
</evidence>
<dbReference type="EMBL" id="JAMJPJ010000034">
    <property type="protein sequence ID" value="MCL7931272.1"/>
    <property type="molecule type" value="Genomic_DNA"/>
</dbReference>
<proteinExistence type="predicted"/>
<evidence type="ECO:0000313" key="2">
    <source>
        <dbReference type="EMBL" id="MCL7931272.1"/>
    </source>
</evidence>
<organism evidence="2 3">
    <name type="scientific">Halomonas llamarensis</name>
    <dbReference type="NCBI Taxonomy" id="2945104"/>
    <lineage>
        <taxon>Bacteria</taxon>
        <taxon>Pseudomonadati</taxon>
        <taxon>Pseudomonadota</taxon>
        <taxon>Gammaproteobacteria</taxon>
        <taxon>Oceanospirillales</taxon>
        <taxon>Halomonadaceae</taxon>
        <taxon>Halomonas</taxon>
    </lineage>
</organism>
<evidence type="ECO:0000313" key="3">
    <source>
        <dbReference type="Proteomes" id="UP001165308"/>
    </source>
</evidence>
<name>A0ABT0STV0_9GAMM</name>
<protein>
    <submittedName>
        <fullName evidence="2">DUF4145 domain-containing protein</fullName>
    </submittedName>
</protein>